<name>X1L2Y6_9ZZZZ</name>
<evidence type="ECO:0000313" key="1">
    <source>
        <dbReference type="EMBL" id="GAI13333.1"/>
    </source>
</evidence>
<protein>
    <recommendedName>
        <fullName evidence="2">Glycoside hydrolase family 5 domain-containing protein</fullName>
    </recommendedName>
</protein>
<organism evidence="1">
    <name type="scientific">marine sediment metagenome</name>
    <dbReference type="NCBI Taxonomy" id="412755"/>
    <lineage>
        <taxon>unclassified sequences</taxon>
        <taxon>metagenomes</taxon>
        <taxon>ecological metagenomes</taxon>
    </lineage>
</organism>
<sequence>MSHTSVELPHSSLDRHDTKLCSGYLCRRNASPANGEIAPGYGGNNRTNEESYKIAQRDIENIKKLGFNAVRYWVDWLTVEPEPGIWNLDFIDRLM</sequence>
<gene>
    <name evidence="1" type="ORF">S06H3_22300</name>
</gene>
<accession>X1L2Y6</accession>
<evidence type="ECO:0008006" key="2">
    <source>
        <dbReference type="Google" id="ProtNLM"/>
    </source>
</evidence>
<dbReference type="Gene3D" id="3.20.20.80">
    <property type="entry name" value="Glycosidases"/>
    <property type="match status" value="1"/>
</dbReference>
<dbReference type="AlphaFoldDB" id="X1L2Y6"/>
<proteinExistence type="predicted"/>
<dbReference type="InterPro" id="IPR017853">
    <property type="entry name" value="GH"/>
</dbReference>
<comment type="caution">
    <text evidence="1">The sequence shown here is derived from an EMBL/GenBank/DDBJ whole genome shotgun (WGS) entry which is preliminary data.</text>
</comment>
<feature type="non-terminal residue" evidence="1">
    <location>
        <position position="95"/>
    </location>
</feature>
<reference evidence="1" key="1">
    <citation type="journal article" date="2014" name="Front. Microbiol.">
        <title>High frequency of phylogenetically diverse reductive dehalogenase-homologous genes in deep subseafloor sedimentary metagenomes.</title>
        <authorList>
            <person name="Kawai M."/>
            <person name="Futagami T."/>
            <person name="Toyoda A."/>
            <person name="Takaki Y."/>
            <person name="Nishi S."/>
            <person name="Hori S."/>
            <person name="Arai W."/>
            <person name="Tsubouchi T."/>
            <person name="Morono Y."/>
            <person name="Uchiyama I."/>
            <person name="Ito T."/>
            <person name="Fujiyama A."/>
            <person name="Inagaki F."/>
            <person name="Takami H."/>
        </authorList>
    </citation>
    <scope>NUCLEOTIDE SEQUENCE</scope>
    <source>
        <strain evidence="1">Expedition CK06-06</strain>
    </source>
</reference>
<dbReference type="SUPFAM" id="SSF51445">
    <property type="entry name" value="(Trans)glycosidases"/>
    <property type="match status" value="1"/>
</dbReference>
<dbReference type="EMBL" id="BARV01011888">
    <property type="protein sequence ID" value="GAI13333.1"/>
    <property type="molecule type" value="Genomic_DNA"/>
</dbReference>